<dbReference type="Proteomes" id="UP001165064">
    <property type="component" value="Unassembled WGS sequence"/>
</dbReference>
<evidence type="ECO:0000313" key="2">
    <source>
        <dbReference type="Proteomes" id="UP001165064"/>
    </source>
</evidence>
<accession>A0ACB5T034</accession>
<comment type="caution">
    <text evidence="1">The sequence shown here is derived from an EMBL/GenBank/DDBJ whole genome shotgun (WGS) entry which is preliminary data.</text>
</comment>
<organism evidence="1 2">
    <name type="scientific">Ambrosiozyma monospora</name>
    <name type="common">Yeast</name>
    <name type="synonym">Endomycopsis monosporus</name>
    <dbReference type="NCBI Taxonomy" id="43982"/>
    <lineage>
        <taxon>Eukaryota</taxon>
        <taxon>Fungi</taxon>
        <taxon>Dikarya</taxon>
        <taxon>Ascomycota</taxon>
        <taxon>Saccharomycotina</taxon>
        <taxon>Pichiomycetes</taxon>
        <taxon>Pichiales</taxon>
        <taxon>Pichiaceae</taxon>
        <taxon>Ambrosiozyma</taxon>
    </lineage>
</organism>
<name>A0ACB5T034_AMBMO</name>
<reference evidence="1" key="1">
    <citation type="submission" date="2023-04" db="EMBL/GenBank/DDBJ databases">
        <title>Ambrosiozyma monospora NBRC 10751.</title>
        <authorList>
            <person name="Ichikawa N."/>
            <person name="Sato H."/>
            <person name="Tonouchi N."/>
        </authorList>
    </citation>
    <scope>NUCLEOTIDE SEQUENCE</scope>
    <source>
        <strain evidence="1">NBRC 10751</strain>
    </source>
</reference>
<gene>
    <name evidence="1" type="ORF">Amon02_000331700</name>
</gene>
<dbReference type="EMBL" id="BSXS01002067">
    <property type="protein sequence ID" value="GME78126.1"/>
    <property type="molecule type" value="Genomic_DNA"/>
</dbReference>
<protein>
    <submittedName>
        <fullName evidence="1">Unnamed protein product</fullName>
    </submittedName>
</protein>
<keyword evidence="2" id="KW-1185">Reference proteome</keyword>
<proteinExistence type="predicted"/>
<evidence type="ECO:0000313" key="1">
    <source>
        <dbReference type="EMBL" id="GME78126.1"/>
    </source>
</evidence>
<sequence>MSNEESAAPSPSTNDEQLEQQKTTTTTASSSTTTPSTSSETAASSSDAPIQLAPHQPENQIEIDARSVYVGNVEFSTTPNELNDFFSPVGVVNRVTILCNKYNGRPKGYAYVEFEKEESVKLAIEQLNGKESKGRPVTVAQKRTNVPGLGKRERRGGFRGRFRGGYRGRGGRGRGGYYSHGGSRYNGGDSEHHNDGEHESSEQQPEGDHENVKKEEESD</sequence>